<dbReference type="Pfam" id="PF21035">
    <property type="entry name" value="CCDC138_C"/>
    <property type="match status" value="1"/>
</dbReference>
<dbReference type="GeneID" id="114426027"/>
<evidence type="ECO:0000259" key="3">
    <source>
        <dbReference type="Pfam" id="PF21037"/>
    </source>
</evidence>
<proteinExistence type="predicted"/>
<evidence type="ECO:0000313" key="5">
    <source>
        <dbReference type="RefSeq" id="XP_028248936.1"/>
    </source>
</evidence>
<evidence type="ECO:0000259" key="2">
    <source>
        <dbReference type="Pfam" id="PF21035"/>
    </source>
</evidence>
<organism evidence="4 5">
    <name type="scientific">Parambassis ranga</name>
    <name type="common">Indian glassy fish</name>
    <dbReference type="NCBI Taxonomy" id="210632"/>
    <lineage>
        <taxon>Eukaryota</taxon>
        <taxon>Metazoa</taxon>
        <taxon>Chordata</taxon>
        <taxon>Craniata</taxon>
        <taxon>Vertebrata</taxon>
        <taxon>Euteleostomi</taxon>
        <taxon>Actinopterygii</taxon>
        <taxon>Neopterygii</taxon>
        <taxon>Teleostei</taxon>
        <taxon>Neoteleostei</taxon>
        <taxon>Acanthomorphata</taxon>
        <taxon>Ovalentaria</taxon>
        <taxon>Ambassidae</taxon>
        <taxon>Parambassis</taxon>
    </lineage>
</organism>
<dbReference type="AlphaFoldDB" id="A0A6P7HB66"/>
<feature type="domain" description="Coiled-coil-domain-containing protein 138 coiled-coil" evidence="3">
    <location>
        <begin position="195"/>
        <end position="253"/>
    </location>
</feature>
<dbReference type="Pfam" id="PF21037">
    <property type="entry name" value="CCDC138_cc"/>
    <property type="match status" value="1"/>
</dbReference>
<dbReference type="Proteomes" id="UP000515145">
    <property type="component" value="Chromosome 21"/>
</dbReference>
<evidence type="ECO:0000313" key="4">
    <source>
        <dbReference type="Proteomes" id="UP000515145"/>
    </source>
</evidence>
<dbReference type="InterPro" id="IPR038798">
    <property type="entry name" value="CCDC138"/>
</dbReference>
<dbReference type="RefSeq" id="XP_028248936.1">
    <property type="nucleotide sequence ID" value="XM_028393135.1"/>
</dbReference>
<dbReference type="InterPro" id="IPR048750">
    <property type="entry name" value="CCDC138_C"/>
</dbReference>
<name>A0A6P7HB66_9TELE</name>
<feature type="domain" description="Coiled-coil" evidence="2">
    <location>
        <begin position="297"/>
        <end position="587"/>
    </location>
</feature>
<protein>
    <submittedName>
        <fullName evidence="5">Coiled-coil domain-containing protein 138 isoform X1</fullName>
    </submittedName>
</protein>
<accession>A0A6P7HB66</accession>
<keyword evidence="1" id="KW-0175">Coiled coil</keyword>
<dbReference type="PANTHER" id="PTHR34523">
    <property type="entry name" value="COILED-COIL DOMAIN-CONTAINING PROTEIN 138"/>
    <property type="match status" value="1"/>
</dbReference>
<sequence>MNTQFKDRGVNDTVERLKQEYLERRRKVSATEDVPSADSVKAVQRLNLSQSSKQSTKELMSLGRFARERRPHGSNEDLNADSTAAPLQDSQVLFTETDVTLPSCLDGSPDTCSFVLGKVYREMMSICEELKAERQSQQQWQEELYERERRIKQQEKTFGRPAELEEMVHARVLAVEEKHQQELSQLQDLLQEKNKENKRLKSSFVTMKELNNNMKKQLNEISEQNKQLECRSKRVQARLENLQRKCEHSIASRGCHNVGVKSTECIKPSVKERTAASGRNSRKGGLSPTLLKLLALLMDWVLSGQTFSSFHGNEEEVIDQCLPPEVVLSERCIKVLPLLADQLHHTPSSEPKLLLNLLRLIYLALRQLDNSTQHVVLSATLRRIGEEVSKPSAQSTMLSEDPELPKSCTETAGSFRSWPLYRSPCPHTRVLSILIILCTVTQVDVLAQTLRSLRTEMMCEVSRGLYIHYGGVHVLLECLRSGRAGLHTPIDILMQLTELSRYLNGFLEACSCEEFFRAASQLLTNPRLELPSLEKFCVLLQKLSSIRTNRHLFELSSLHVQIKELHQKTSPSHTFLCLNLRSILHNLR</sequence>
<dbReference type="InterPro" id="IPR048751">
    <property type="entry name" value="CCDC138_CC"/>
</dbReference>
<keyword evidence="4" id="KW-1185">Reference proteome</keyword>
<dbReference type="Gene3D" id="1.20.5.340">
    <property type="match status" value="1"/>
</dbReference>
<dbReference type="CTD" id="165055"/>
<dbReference type="PANTHER" id="PTHR34523:SF1">
    <property type="entry name" value="COILED-COIL DOMAIN-CONTAINING PROTEIN 138"/>
    <property type="match status" value="1"/>
</dbReference>
<reference evidence="5" key="1">
    <citation type="submission" date="2025-08" db="UniProtKB">
        <authorList>
            <consortium name="RefSeq"/>
        </authorList>
    </citation>
    <scope>IDENTIFICATION</scope>
</reference>
<gene>
    <name evidence="5" type="primary">ccdc138</name>
</gene>
<feature type="coiled-coil region" evidence="1">
    <location>
        <begin position="172"/>
        <end position="245"/>
    </location>
</feature>
<dbReference type="OrthoDB" id="2161164at2759"/>
<evidence type="ECO:0000256" key="1">
    <source>
        <dbReference type="SAM" id="Coils"/>
    </source>
</evidence>
<dbReference type="InParanoid" id="A0A6P7HB66"/>